<comment type="caution">
    <text evidence="15">The sequence shown here is derived from an EMBL/GenBank/DDBJ whole genome shotgun (WGS) entry which is preliminary data.</text>
</comment>
<evidence type="ECO:0000256" key="11">
    <source>
        <dbReference type="PROSITE-ProRule" id="PRU01360"/>
    </source>
</evidence>
<dbReference type="InterPro" id="IPR036942">
    <property type="entry name" value="Beta-barrel_TonB_sf"/>
</dbReference>
<comment type="subcellular location">
    <subcellularLocation>
        <location evidence="1 11">Cell outer membrane</location>
        <topology evidence="1 11">Multi-pass membrane protein</topology>
    </subcellularLocation>
</comment>
<dbReference type="SUPFAM" id="SSF56935">
    <property type="entry name" value="Porins"/>
    <property type="match status" value="1"/>
</dbReference>
<dbReference type="Gene3D" id="2.40.170.20">
    <property type="entry name" value="TonB-dependent receptor, beta-barrel domain"/>
    <property type="match status" value="1"/>
</dbReference>
<dbReference type="PROSITE" id="PS52016">
    <property type="entry name" value="TONB_DEPENDENT_REC_3"/>
    <property type="match status" value="1"/>
</dbReference>
<keyword evidence="8 12" id="KW-0798">TonB box</keyword>
<comment type="similarity">
    <text evidence="11 12">Belongs to the TonB-dependent receptor family.</text>
</comment>
<dbReference type="Proteomes" id="UP001560685">
    <property type="component" value="Unassembled WGS sequence"/>
</dbReference>
<evidence type="ECO:0000256" key="8">
    <source>
        <dbReference type="ARBA" id="ARBA00023077"/>
    </source>
</evidence>
<keyword evidence="9 11" id="KW-0472">Membrane</keyword>
<evidence type="ECO:0000313" key="16">
    <source>
        <dbReference type="Proteomes" id="UP001560685"/>
    </source>
</evidence>
<sequence length="701" mass="75364">MKKKLLSGVTLAGVYGFAGLVGGLGQASAADEIVVTAQKREERLQDVPISITALSGEELDGQPVGGVSDALRVVPGVSISSTPQGGATQLTIRGVASGEATLNGASTAAYYIDSVPFGLVKSAILPDTNAYDMQRIEVLRGPQGTLYGANALNGVVRLITNDADPEAFDLKMRTGLATTKDGQESYRGDVAVNIPLIEDKVAIRVVAGFENAGGWIDQPNRPAEDVNDSRSRNIRVKLNAHPTDELSIGLSAWVSRIDQDTASYGDDDRNQSSPIPLPQSLDYDAYSMNIGYELPGVSISSATSYLEFSNSSQRDYTAFGDGITLYSDFGSSVFTEELLVNSTNESNWRWSAGAFYRDASDVLYQTLPAFIPAPINNRDASRSYAVFGELTRVMFDGQVELTGGLRYFHDKVSQIERTPSSGDPTQILAMRTEKFDALTPRVVVNWLPNDDLTLYASYSQGFRSGFNQSPSIIRSAPGIAPVEADRLSNYEIGTKGSLLDGALSFNMAAYYIDWKDIHQNLNVDLSGVIFAATVNGPSASGFGVDLGLTAHPAEGFNIGGTFSWNDLTLQDSIITQTASGPVTIYDEGSRLAFSPEYTVGGFLDYTTSIGGGYEAQLSGSVNYRSEITSRLLAGGASALFVSDDPLIARARASIISPDNWTLSLYAENISDWNGVIQPPTDGSRHFRLRPRTIGVQFEFHL</sequence>
<reference evidence="15 16" key="1">
    <citation type="submission" date="2024-05" db="EMBL/GenBank/DDBJ databases">
        <title>Three bacterial strains, DH-69, EH-24, and ECK-19 isolated from coastal sediments.</title>
        <authorList>
            <person name="Ye Y.-Q."/>
            <person name="Du Z.-J."/>
        </authorList>
    </citation>
    <scope>NUCLEOTIDE SEQUENCE [LARGE SCALE GENOMIC DNA]</scope>
    <source>
        <strain evidence="15 16">ECK-19</strain>
    </source>
</reference>
<gene>
    <name evidence="15" type="ORF">ABFZ84_00035</name>
</gene>
<evidence type="ECO:0000256" key="7">
    <source>
        <dbReference type="ARBA" id="ARBA00023065"/>
    </source>
</evidence>
<keyword evidence="7" id="KW-0406">Ion transport</keyword>
<accession>A0ABV3YZF8</accession>
<proteinExistence type="inferred from homology"/>
<evidence type="ECO:0000256" key="3">
    <source>
        <dbReference type="ARBA" id="ARBA00022452"/>
    </source>
</evidence>
<keyword evidence="3 11" id="KW-1134">Transmembrane beta strand</keyword>
<evidence type="ECO:0000256" key="4">
    <source>
        <dbReference type="ARBA" id="ARBA00022496"/>
    </source>
</evidence>
<keyword evidence="15" id="KW-0675">Receptor</keyword>
<dbReference type="Pfam" id="PF07715">
    <property type="entry name" value="Plug"/>
    <property type="match status" value="1"/>
</dbReference>
<dbReference type="EMBL" id="JBEHZE010000001">
    <property type="protein sequence ID" value="MEX6631926.1"/>
    <property type="molecule type" value="Genomic_DNA"/>
</dbReference>
<dbReference type="InterPro" id="IPR039426">
    <property type="entry name" value="TonB-dep_rcpt-like"/>
</dbReference>
<evidence type="ECO:0000256" key="12">
    <source>
        <dbReference type="RuleBase" id="RU003357"/>
    </source>
</evidence>
<keyword evidence="2 11" id="KW-0813">Transport</keyword>
<evidence type="ECO:0000256" key="10">
    <source>
        <dbReference type="ARBA" id="ARBA00023237"/>
    </source>
</evidence>
<protein>
    <submittedName>
        <fullName evidence="15">TonB-dependent receptor</fullName>
    </submittedName>
</protein>
<dbReference type="PANTHER" id="PTHR32552:SF81">
    <property type="entry name" value="TONB-DEPENDENT OUTER MEMBRANE RECEPTOR"/>
    <property type="match status" value="1"/>
</dbReference>
<evidence type="ECO:0000256" key="1">
    <source>
        <dbReference type="ARBA" id="ARBA00004571"/>
    </source>
</evidence>
<keyword evidence="5 11" id="KW-0812">Transmembrane</keyword>
<keyword evidence="4" id="KW-0410">Iron transport</keyword>
<evidence type="ECO:0000256" key="2">
    <source>
        <dbReference type="ARBA" id="ARBA00022448"/>
    </source>
</evidence>
<evidence type="ECO:0000313" key="15">
    <source>
        <dbReference type="EMBL" id="MEX6631926.1"/>
    </source>
</evidence>
<dbReference type="CDD" id="cd01347">
    <property type="entry name" value="ligand_gated_channel"/>
    <property type="match status" value="1"/>
</dbReference>
<keyword evidence="10 11" id="KW-0998">Cell outer membrane</keyword>
<dbReference type="InterPro" id="IPR000531">
    <property type="entry name" value="Beta-barrel_TonB"/>
</dbReference>
<keyword evidence="16" id="KW-1185">Reference proteome</keyword>
<evidence type="ECO:0000256" key="6">
    <source>
        <dbReference type="ARBA" id="ARBA00023004"/>
    </source>
</evidence>
<evidence type="ECO:0000259" key="14">
    <source>
        <dbReference type="Pfam" id="PF07715"/>
    </source>
</evidence>
<dbReference type="RefSeq" id="WP_369311506.1">
    <property type="nucleotide sequence ID" value="NZ_JBEHZE010000001.1"/>
</dbReference>
<feature type="domain" description="TonB-dependent receptor plug" evidence="14">
    <location>
        <begin position="44"/>
        <end position="155"/>
    </location>
</feature>
<keyword evidence="6" id="KW-0408">Iron</keyword>
<dbReference type="InterPro" id="IPR012910">
    <property type="entry name" value="Plug_dom"/>
</dbReference>
<feature type="domain" description="TonB-dependent receptor-like beta-barrel" evidence="13">
    <location>
        <begin position="256"/>
        <end position="669"/>
    </location>
</feature>
<evidence type="ECO:0000256" key="5">
    <source>
        <dbReference type="ARBA" id="ARBA00022692"/>
    </source>
</evidence>
<dbReference type="Pfam" id="PF00593">
    <property type="entry name" value="TonB_dep_Rec_b-barrel"/>
    <property type="match status" value="1"/>
</dbReference>
<organism evidence="15 16">
    <name type="scientific">Hyphococcus lacteus</name>
    <dbReference type="NCBI Taxonomy" id="3143536"/>
    <lineage>
        <taxon>Bacteria</taxon>
        <taxon>Pseudomonadati</taxon>
        <taxon>Pseudomonadota</taxon>
        <taxon>Alphaproteobacteria</taxon>
        <taxon>Parvularculales</taxon>
        <taxon>Parvularculaceae</taxon>
        <taxon>Hyphococcus</taxon>
    </lineage>
</organism>
<dbReference type="PANTHER" id="PTHR32552">
    <property type="entry name" value="FERRICHROME IRON RECEPTOR-RELATED"/>
    <property type="match status" value="1"/>
</dbReference>
<name>A0ABV3YZF8_9PROT</name>
<evidence type="ECO:0000256" key="9">
    <source>
        <dbReference type="ARBA" id="ARBA00023136"/>
    </source>
</evidence>
<evidence type="ECO:0000259" key="13">
    <source>
        <dbReference type="Pfam" id="PF00593"/>
    </source>
</evidence>